<sequence>MKKFARAPGARVCDWDMRTSSEVGGISILRRHRPPREGAVTQLSRLQGTETQNRARSLLGLVVLGLVVRKRTAESVVGARPRETTAVREGELEKSGSLNLPCETVQHLPCENTPARQVCGANSAVRKEGPSPRAFGGDGSCHT</sequence>
<organism evidence="2 3">
    <name type="scientific">Rangifer tarandus platyrhynchus</name>
    <name type="common">Svalbard reindeer</name>
    <dbReference type="NCBI Taxonomy" id="3082113"/>
    <lineage>
        <taxon>Eukaryota</taxon>
        <taxon>Metazoa</taxon>
        <taxon>Chordata</taxon>
        <taxon>Craniata</taxon>
        <taxon>Vertebrata</taxon>
        <taxon>Euteleostomi</taxon>
        <taxon>Mammalia</taxon>
        <taxon>Eutheria</taxon>
        <taxon>Laurasiatheria</taxon>
        <taxon>Artiodactyla</taxon>
        <taxon>Ruminantia</taxon>
        <taxon>Pecora</taxon>
        <taxon>Cervidae</taxon>
        <taxon>Odocoileinae</taxon>
        <taxon>Rangifer</taxon>
    </lineage>
</organism>
<name>A0ABN8ZCZ1_RANTA</name>
<proteinExistence type="predicted"/>
<gene>
    <name evidence="2" type="ORF">MRATA1EN1_LOCUS19033</name>
</gene>
<evidence type="ECO:0000313" key="3">
    <source>
        <dbReference type="Proteomes" id="UP001176941"/>
    </source>
</evidence>
<evidence type="ECO:0000256" key="1">
    <source>
        <dbReference type="SAM" id="MobiDB-lite"/>
    </source>
</evidence>
<accession>A0ABN8ZCZ1</accession>
<evidence type="ECO:0000313" key="2">
    <source>
        <dbReference type="EMBL" id="CAI9170071.1"/>
    </source>
</evidence>
<dbReference type="Proteomes" id="UP001176941">
    <property type="component" value="Chromosome 3"/>
</dbReference>
<reference evidence="2" key="1">
    <citation type="submission" date="2023-04" db="EMBL/GenBank/DDBJ databases">
        <authorList>
            <consortium name="ELIXIR-Norway"/>
        </authorList>
    </citation>
    <scope>NUCLEOTIDE SEQUENCE [LARGE SCALE GENOMIC DNA]</scope>
</reference>
<protein>
    <submittedName>
        <fullName evidence="2">Uncharacterized protein</fullName>
    </submittedName>
</protein>
<keyword evidence="3" id="KW-1185">Reference proteome</keyword>
<feature type="region of interest" description="Disordered" evidence="1">
    <location>
        <begin position="124"/>
        <end position="143"/>
    </location>
</feature>
<dbReference type="EMBL" id="OX459939">
    <property type="protein sequence ID" value="CAI9170071.1"/>
    <property type="molecule type" value="Genomic_DNA"/>
</dbReference>